<reference key="1">
    <citation type="submission" date="2010-11" db="EMBL/GenBank/DDBJ databases">
        <title>The complete genome of Paludibacter propionicigenes DSM 17365.</title>
        <authorList>
            <consortium name="US DOE Joint Genome Institute (JGI-PGF)"/>
            <person name="Lucas S."/>
            <person name="Copeland A."/>
            <person name="Lapidus A."/>
            <person name="Bruce D."/>
            <person name="Goodwin L."/>
            <person name="Pitluck S."/>
            <person name="Kyrpides N."/>
            <person name="Mavromatis K."/>
            <person name="Ivanova N."/>
            <person name="Munk A.C."/>
            <person name="Brettin T."/>
            <person name="Detter J.C."/>
            <person name="Han C."/>
            <person name="Tapia R."/>
            <person name="Land M."/>
            <person name="Hauser L."/>
            <person name="Markowitz V."/>
            <person name="Cheng J.-F."/>
            <person name="Hugenholtz P."/>
            <person name="Woyke T."/>
            <person name="Wu D."/>
            <person name="Gronow S."/>
            <person name="Wellnitz S."/>
            <person name="Brambilla E."/>
            <person name="Klenk H.-P."/>
            <person name="Eisen J.A."/>
        </authorList>
    </citation>
    <scope>NUCLEOTIDE SEQUENCE</scope>
    <source>
        <strain>WB4</strain>
    </source>
</reference>
<dbReference type="PANTHER" id="PTHR42791:SF1">
    <property type="entry name" value="N-ACETYLTRANSFERASE DOMAIN-CONTAINING PROTEIN"/>
    <property type="match status" value="1"/>
</dbReference>
<evidence type="ECO:0000259" key="1">
    <source>
        <dbReference type="Pfam" id="PF00583"/>
    </source>
</evidence>
<accession>E4T0C2</accession>
<keyword evidence="3" id="KW-1185">Reference proteome</keyword>
<dbReference type="EMBL" id="CP002345">
    <property type="protein sequence ID" value="ADQ78176.1"/>
    <property type="molecule type" value="Genomic_DNA"/>
</dbReference>
<evidence type="ECO:0000313" key="2">
    <source>
        <dbReference type="EMBL" id="ADQ78176.1"/>
    </source>
</evidence>
<dbReference type="SUPFAM" id="SSF55729">
    <property type="entry name" value="Acyl-CoA N-acyltransferases (Nat)"/>
    <property type="match status" value="1"/>
</dbReference>
<dbReference type="CDD" id="cd04301">
    <property type="entry name" value="NAT_SF"/>
    <property type="match status" value="1"/>
</dbReference>
<protein>
    <submittedName>
        <fullName evidence="2">GCN5-related N-acetyltransferase</fullName>
    </submittedName>
</protein>
<dbReference type="AlphaFoldDB" id="E4T0C2"/>
<dbReference type="Proteomes" id="UP000008718">
    <property type="component" value="Chromosome"/>
</dbReference>
<dbReference type="GO" id="GO:0016747">
    <property type="term" value="F:acyltransferase activity, transferring groups other than amino-acyl groups"/>
    <property type="evidence" value="ECO:0007669"/>
    <property type="project" value="InterPro"/>
</dbReference>
<gene>
    <name evidence="2" type="ordered locus">Palpr_0014</name>
</gene>
<feature type="domain" description="N-acetyltransferase" evidence="1">
    <location>
        <begin position="112"/>
        <end position="190"/>
    </location>
</feature>
<evidence type="ECO:0000313" key="3">
    <source>
        <dbReference type="Proteomes" id="UP000008718"/>
    </source>
</evidence>
<dbReference type="Pfam" id="PF00583">
    <property type="entry name" value="Acetyltransf_1"/>
    <property type="match status" value="1"/>
</dbReference>
<dbReference type="eggNOG" id="COG0454">
    <property type="taxonomic scope" value="Bacteria"/>
</dbReference>
<reference evidence="2 3" key="2">
    <citation type="journal article" date="2011" name="Stand. Genomic Sci.">
        <title>Complete genome sequence of Paludibacter propionicigenes type strain (WB4).</title>
        <authorList>
            <person name="Gronow S."/>
            <person name="Munk C."/>
            <person name="Lapidus A."/>
            <person name="Nolan M."/>
            <person name="Lucas S."/>
            <person name="Hammon N."/>
            <person name="Deshpande S."/>
            <person name="Cheng J.F."/>
            <person name="Tapia R."/>
            <person name="Han C."/>
            <person name="Goodwin L."/>
            <person name="Pitluck S."/>
            <person name="Liolios K."/>
            <person name="Ivanova N."/>
            <person name="Mavromatis K."/>
            <person name="Mikhailova N."/>
            <person name="Pati A."/>
            <person name="Chen A."/>
            <person name="Palaniappan K."/>
            <person name="Land M."/>
            <person name="Hauser L."/>
            <person name="Chang Y.J."/>
            <person name="Jeffries C.D."/>
            <person name="Brambilla E."/>
            <person name="Rohde M."/>
            <person name="Goker M."/>
            <person name="Detter J.C."/>
            <person name="Woyke T."/>
            <person name="Bristow J."/>
            <person name="Eisen J.A."/>
            <person name="Markowitz V."/>
            <person name="Hugenholtz P."/>
            <person name="Kyrpides N.C."/>
            <person name="Klenk H.P."/>
        </authorList>
    </citation>
    <scope>NUCLEOTIDE SEQUENCE [LARGE SCALE GENOMIC DNA]</scope>
    <source>
        <strain evidence="3">DSM 17365 / JCM 13257 / WB4</strain>
    </source>
</reference>
<dbReference type="Gene3D" id="3.40.630.30">
    <property type="match status" value="1"/>
</dbReference>
<organism evidence="2 3">
    <name type="scientific">Paludibacter propionicigenes (strain DSM 17365 / JCM 13257 / WB4)</name>
    <dbReference type="NCBI Taxonomy" id="694427"/>
    <lineage>
        <taxon>Bacteria</taxon>
        <taxon>Pseudomonadati</taxon>
        <taxon>Bacteroidota</taxon>
        <taxon>Bacteroidia</taxon>
        <taxon>Bacteroidales</taxon>
        <taxon>Paludibacteraceae</taxon>
        <taxon>Paludibacter</taxon>
    </lineage>
</organism>
<dbReference type="STRING" id="694427.Palpr_0014"/>
<dbReference type="PANTHER" id="PTHR42791">
    <property type="entry name" value="GNAT FAMILY ACETYLTRANSFERASE"/>
    <property type="match status" value="1"/>
</dbReference>
<dbReference type="OrthoDB" id="7057833at2"/>
<dbReference type="HOGENOM" id="CLU_1265926_0_0_10"/>
<keyword evidence="2" id="KW-0808">Transferase</keyword>
<proteinExistence type="predicted"/>
<name>E4T0C2_PALPW</name>
<sequence>MKDIIIEKMQNSEIGGIADILTDAFETNPAYSIIFTNKDHQREGLRWLFKTSLTLNNHKQILTRVIKEKDTGKIIGTYTLIPPQGVKTGTFIYFKIGIIDFIKRFGIKSFIRMMRLDNINKSTLSNSIKTSEFYYLSMVVIQKEYRGSGIGSYAIKQAIEELVSSNPSCNLLALTTQLPENVVFYSRLGFNLLDEGYIDFKRDRYYNYNMKLNVKPQR</sequence>
<dbReference type="InterPro" id="IPR052523">
    <property type="entry name" value="Trichothecene_AcTrans"/>
</dbReference>
<dbReference type="InterPro" id="IPR000182">
    <property type="entry name" value="GNAT_dom"/>
</dbReference>
<dbReference type="InterPro" id="IPR016181">
    <property type="entry name" value="Acyl_CoA_acyltransferase"/>
</dbReference>
<dbReference type="RefSeq" id="WP_013443545.1">
    <property type="nucleotide sequence ID" value="NC_014734.1"/>
</dbReference>
<dbReference type="KEGG" id="ppn:Palpr_0014"/>